<proteinExistence type="predicted"/>
<reference evidence="2" key="1">
    <citation type="submission" date="2021-01" db="EMBL/GenBank/DDBJ databases">
        <authorList>
            <person name="Corre E."/>
            <person name="Pelletier E."/>
            <person name="Niang G."/>
            <person name="Scheremetjew M."/>
            <person name="Finn R."/>
            <person name="Kale V."/>
            <person name="Holt S."/>
            <person name="Cochrane G."/>
            <person name="Meng A."/>
            <person name="Brown T."/>
            <person name="Cohen L."/>
        </authorList>
    </citation>
    <scope>NUCLEOTIDE SEQUENCE</scope>
    <source>
        <strain evidence="2">CCMP3278</strain>
    </source>
</reference>
<organism evidence="2">
    <name type="scientific">Timspurckia oligopyrenoides</name>
    <dbReference type="NCBI Taxonomy" id="708627"/>
    <lineage>
        <taxon>Eukaryota</taxon>
        <taxon>Rhodophyta</taxon>
        <taxon>Bangiophyceae</taxon>
        <taxon>Porphyridiales</taxon>
        <taxon>Porphyridiaceae</taxon>
        <taxon>Timspurckia</taxon>
    </lineage>
</organism>
<feature type="compositionally biased region" description="Low complexity" evidence="1">
    <location>
        <begin position="96"/>
        <end position="124"/>
    </location>
</feature>
<dbReference type="EMBL" id="HBFP01010613">
    <property type="protein sequence ID" value="CAD8823230.1"/>
    <property type="molecule type" value="Transcribed_RNA"/>
</dbReference>
<feature type="compositionally biased region" description="Basic residues" evidence="1">
    <location>
        <begin position="8"/>
        <end position="17"/>
    </location>
</feature>
<accession>A0A7S0ZJK6</accession>
<feature type="region of interest" description="Disordered" evidence="1">
    <location>
        <begin position="1"/>
        <end position="24"/>
    </location>
</feature>
<sequence>MPSGDHHHEHRKSRRKHDSLDTQPSTPLASFSLLHLISKPLSRLYLLFSTSSRSFKIRFFTLIILVSLILYQLHTESTQSQSQPNPIAKRNNLFQPKPDTTKPTKLTNKPQKSLKSSSISLSNSDNTPSALFPNDKIIALGTTLLEPWLEFGPLRHQDNPRKLAEIIAGVIQYYNITSVVDLSCRYTEPVFTVLHPLLHANDPNYVYKCFDSSSIQVRKMYERAMARQFKNWFFYRRDFTEMIGKKPMPHSDLVIAFDLLQTLSASGIQMIFDKILEGQSKWMLFTSNPGRKNPVGEKTWKFARMDFHREPYLLGIANHVFSGISLNNSHSTCPKVLELLELSKDNLGRLGSTGAKAEVER</sequence>
<evidence type="ECO:0000313" key="2">
    <source>
        <dbReference type="EMBL" id="CAD8823230.1"/>
    </source>
</evidence>
<dbReference type="AlphaFoldDB" id="A0A7S0ZJK6"/>
<gene>
    <name evidence="2" type="ORF">TOLI1172_LOCUS7626</name>
</gene>
<protein>
    <submittedName>
        <fullName evidence="2">Uncharacterized protein</fullName>
    </submittedName>
</protein>
<feature type="region of interest" description="Disordered" evidence="1">
    <location>
        <begin position="79"/>
        <end position="125"/>
    </location>
</feature>
<evidence type="ECO:0000256" key="1">
    <source>
        <dbReference type="SAM" id="MobiDB-lite"/>
    </source>
</evidence>
<name>A0A7S0ZJK6_9RHOD</name>